<gene>
    <name evidence="1" type="ORF">I4F81_007141</name>
</gene>
<protein>
    <submittedName>
        <fullName evidence="1">Uncharacterized protein</fullName>
    </submittedName>
</protein>
<evidence type="ECO:0000313" key="2">
    <source>
        <dbReference type="Proteomes" id="UP000798662"/>
    </source>
</evidence>
<dbReference type="EMBL" id="CM020619">
    <property type="protein sequence ID" value="KAK1864596.1"/>
    <property type="molecule type" value="Genomic_DNA"/>
</dbReference>
<dbReference type="Proteomes" id="UP000798662">
    <property type="component" value="Chromosome 2"/>
</dbReference>
<accession>A0ACC3C3R8</accession>
<comment type="caution">
    <text evidence="1">The sequence shown here is derived from an EMBL/GenBank/DDBJ whole genome shotgun (WGS) entry which is preliminary data.</text>
</comment>
<organism evidence="1 2">
    <name type="scientific">Pyropia yezoensis</name>
    <name type="common">Susabi-nori</name>
    <name type="synonym">Porphyra yezoensis</name>
    <dbReference type="NCBI Taxonomy" id="2788"/>
    <lineage>
        <taxon>Eukaryota</taxon>
        <taxon>Rhodophyta</taxon>
        <taxon>Bangiophyceae</taxon>
        <taxon>Bangiales</taxon>
        <taxon>Bangiaceae</taxon>
        <taxon>Pyropia</taxon>
    </lineage>
</organism>
<keyword evidence="2" id="KW-1185">Reference proteome</keyword>
<reference evidence="1" key="1">
    <citation type="submission" date="2019-11" db="EMBL/GenBank/DDBJ databases">
        <title>Nori genome reveals adaptations in red seaweeds to the harsh intertidal environment.</title>
        <authorList>
            <person name="Wang D."/>
            <person name="Mao Y."/>
        </authorList>
    </citation>
    <scope>NUCLEOTIDE SEQUENCE</scope>
    <source>
        <tissue evidence="1">Gametophyte</tissue>
    </source>
</reference>
<evidence type="ECO:0000313" key="1">
    <source>
        <dbReference type="EMBL" id="KAK1864596.1"/>
    </source>
</evidence>
<proteinExistence type="predicted"/>
<name>A0ACC3C3R8_PYRYE</name>
<sequence>MKALCLGGAIRGGGAPPSARRAPPRQAGAEPPRSARPSPPPRVTLAACEQGGSPHDAKATSSPNTLAAGKRPVWGDRRDPRWPLRGAVAGRRLTRREGGAERGRGAVGGGALPAAPAHPCLRPPPPHPC</sequence>